<dbReference type="InterPro" id="IPR035905">
    <property type="entry name" value="Barstar-like_sf"/>
</dbReference>
<evidence type="ECO:0000313" key="5">
    <source>
        <dbReference type="Proteomes" id="UP001230426"/>
    </source>
</evidence>
<name>A0ABT9R2H0_9ACTN</name>
<dbReference type="RefSeq" id="WP_306860304.1">
    <property type="nucleotide sequence ID" value="NZ_JAUSRB010000002.1"/>
</dbReference>
<keyword evidence="5" id="KW-1185">Reference proteome</keyword>
<gene>
    <name evidence="4" type="ORF">J2S55_002697</name>
</gene>
<comment type="similarity">
    <text evidence="1">Belongs to the barstar family.</text>
</comment>
<reference evidence="4 5" key="1">
    <citation type="submission" date="2023-07" db="EMBL/GenBank/DDBJ databases">
        <title>Sequencing the genomes of 1000 actinobacteria strains.</title>
        <authorList>
            <person name="Klenk H.-P."/>
        </authorList>
    </citation>
    <scope>NUCLEOTIDE SEQUENCE [LARGE SCALE GENOMIC DNA]</scope>
    <source>
        <strain evidence="4 5">DSM 44109</strain>
    </source>
</reference>
<dbReference type="Pfam" id="PF01337">
    <property type="entry name" value="Barstar"/>
    <property type="match status" value="1"/>
</dbReference>
<dbReference type="Gene3D" id="3.30.370.10">
    <property type="entry name" value="Barstar-like"/>
    <property type="match status" value="1"/>
</dbReference>
<feature type="compositionally biased region" description="Basic and acidic residues" evidence="2">
    <location>
        <begin position="17"/>
        <end position="26"/>
    </location>
</feature>
<sequence>MPRGTFEERAATGPGEVRPDAAPHRIDGSAITTSADAMAAIAGALSFPDYFGHNLDALYDCLTDLTWLPAGEHLLVWSDSSVLRAADQPAYEAIRTVLAEAVADDAPGEAFLSVLLLTD</sequence>
<accession>A0ABT9R2H0</accession>
<dbReference type="Proteomes" id="UP001230426">
    <property type="component" value="Unassembled WGS sequence"/>
</dbReference>
<comment type="caution">
    <text evidence="4">The sequence shown here is derived from an EMBL/GenBank/DDBJ whole genome shotgun (WGS) entry which is preliminary data.</text>
</comment>
<dbReference type="InterPro" id="IPR000468">
    <property type="entry name" value="Barstar"/>
</dbReference>
<feature type="region of interest" description="Disordered" evidence="2">
    <location>
        <begin position="1"/>
        <end position="26"/>
    </location>
</feature>
<dbReference type="SUPFAM" id="SSF52038">
    <property type="entry name" value="Barstar-related"/>
    <property type="match status" value="1"/>
</dbReference>
<organism evidence="4 5">
    <name type="scientific">Streptosporangium brasiliense</name>
    <dbReference type="NCBI Taxonomy" id="47480"/>
    <lineage>
        <taxon>Bacteria</taxon>
        <taxon>Bacillati</taxon>
        <taxon>Actinomycetota</taxon>
        <taxon>Actinomycetes</taxon>
        <taxon>Streptosporangiales</taxon>
        <taxon>Streptosporangiaceae</taxon>
        <taxon>Streptosporangium</taxon>
    </lineage>
</organism>
<evidence type="ECO:0000256" key="1">
    <source>
        <dbReference type="ARBA" id="ARBA00006845"/>
    </source>
</evidence>
<dbReference type="EMBL" id="JAUSRB010000002">
    <property type="protein sequence ID" value="MDP9863431.1"/>
    <property type="molecule type" value="Genomic_DNA"/>
</dbReference>
<feature type="compositionally biased region" description="Basic and acidic residues" evidence="2">
    <location>
        <begin position="1"/>
        <end position="10"/>
    </location>
</feature>
<evidence type="ECO:0000259" key="3">
    <source>
        <dbReference type="Pfam" id="PF01337"/>
    </source>
</evidence>
<evidence type="ECO:0000256" key="2">
    <source>
        <dbReference type="SAM" id="MobiDB-lite"/>
    </source>
</evidence>
<proteinExistence type="inferred from homology"/>
<protein>
    <submittedName>
        <fullName evidence="4">RNAse (Barnase) inhibitor barstar</fullName>
    </submittedName>
</protein>
<feature type="domain" description="Barstar (barnase inhibitor)" evidence="3">
    <location>
        <begin position="24"/>
        <end position="104"/>
    </location>
</feature>
<evidence type="ECO:0000313" key="4">
    <source>
        <dbReference type="EMBL" id="MDP9863431.1"/>
    </source>
</evidence>